<dbReference type="Proteomes" id="UP000289794">
    <property type="component" value="Chromosome"/>
</dbReference>
<sequence length="596" mass="67994">MGNIRDYLTAAKCSYPVWGEENTIYYLDTRDGAPQIWEKDLHTGKSRKRTHNSDKISRMRFCRGRVYFAMDMDGDENEQIYSIGGDSGEVMPVVYHPRNVRSHLGDVRGSWVYYASNKRLRSIFDICRKNLENGKTDILIEGKDAVCLPLCISPDEEILLYSRRTSFADLQIYCKNLLTGEEKKVSRDLQCAMEDSPVWLEDGSGFYFISDREREFKRVMFWDRKTGLTEEIYEVNWDVTHIALSGQNRYLAVVVNEDGDSRIHILEAETKREIHIPQIPLGTIGDEEPVTWSNAGFRLLFSFESGSRIQNIWLLDAEKGTLEQVTENEDTAVTEDMLTEPVLCRCQSFDGLEIPYWLYIPKGMPAKNLPVAVYIHGGPEFQIRRFYEETIQYLVSEGIAVAAPNVRGSSGYGKTYLDLDNKEKRLDAVKDIEALVEHLTETKTADPGRMAVFGRSYGGYMTLSCAARMPKLWACAVEVVGMFNLVSFLKHTAGYRRAAREAEYGSLEHDIQLLEDISPEAVIEDLECPLLIVHGANDTRVPVTEAENAAKRLKALGREVEYLCFEDEGHMIIKQKNRIKYILTAAEFLKSHLLQK</sequence>
<dbReference type="EC" id="3.4.14.-" evidence="3"/>
<dbReference type="KEGG" id="bpro:PMF13cell1_03206"/>
<dbReference type="AlphaFoldDB" id="A0A4P6M2H6"/>
<dbReference type="GO" id="GO:0004177">
    <property type="term" value="F:aminopeptidase activity"/>
    <property type="evidence" value="ECO:0007669"/>
    <property type="project" value="UniProtKB-KW"/>
</dbReference>
<dbReference type="Gene3D" id="3.40.50.1820">
    <property type="entry name" value="alpha/beta hydrolase"/>
    <property type="match status" value="1"/>
</dbReference>
<dbReference type="SUPFAM" id="SSF53474">
    <property type="entry name" value="alpha/beta-Hydrolases"/>
    <property type="match status" value="1"/>
</dbReference>
<evidence type="ECO:0000259" key="2">
    <source>
        <dbReference type="Pfam" id="PF00326"/>
    </source>
</evidence>
<dbReference type="SUPFAM" id="SSF69304">
    <property type="entry name" value="Tricorn protease N-terminal domain"/>
    <property type="match status" value="1"/>
</dbReference>
<keyword evidence="3" id="KW-0031">Aminopeptidase</keyword>
<dbReference type="EMBL" id="CP035945">
    <property type="protein sequence ID" value="QBE97643.1"/>
    <property type="molecule type" value="Genomic_DNA"/>
</dbReference>
<name>A0A4P6M2H6_9FIRM</name>
<proteinExistence type="predicted"/>
<protein>
    <submittedName>
        <fullName evidence="3">Dipeptidyl aminopeptidase BIII</fullName>
        <ecNumber evidence="3">3.4.14.-</ecNumber>
    </submittedName>
</protein>
<feature type="domain" description="Peptidase S9 prolyl oligopeptidase catalytic" evidence="2">
    <location>
        <begin position="389"/>
        <end position="593"/>
    </location>
</feature>
<evidence type="ECO:0000313" key="4">
    <source>
        <dbReference type="Proteomes" id="UP000289794"/>
    </source>
</evidence>
<dbReference type="InterPro" id="IPR001375">
    <property type="entry name" value="Peptidase_S9_cat"/>
</dbReference>
<reference evidence="3 4" key="1">
    <citation type="submission" date="2019-01" db="EMBL/GenBank/DDBJ databases">
        <title>PMF-metabolizing Aryl O-demethylase.</title>
        <authorList>
            <person name="Kim M."/>
        </authorList>
    </citation>
    <scope>NUCLEOTIDE SEQUENCE [LARGE SCALE GENOMIC DNA]</scope>
    <source>
        <strain evidence="3 4">PMF1</strain>
    </source>
</reference>
<dbReference type="GO" id="GO:0006508">
    <property type="term" value="P:proteolysis"/>
    <property type="evidence" value="ECO:0007669"/>
    <property type="project" value="InterPro"/>
</dbReference>
<dbReference type="InterPro" id="IPR002470">
    <property type="entry name" value="Peptidase_S9A"/>
</dbReference>
<evidence type="ECO:0000256" key="1">
    <source>
        <dbReference type="ARBA" id="ARBA00022801"/>
    </source>
</evidence>
<dbReference type="InterPro" id="IPR029058">
    <property type="entry name" value="AB_hydrolase_fold"/>
</dbReference>
<dbReference type="PANTHER" id="PTHR42776">
    <property type="entry name" value="SERINE PEPTIDASE S9 FAMILY MEMBER"/>
    <property type="match status" value="1"/>
</dbReference>
<dbReference type="InterPro" id="IPR011042">
    <property type="entry name" value="6-blade_b-propeller_TolB-like"/>
</dbReference>
<dbReference type="Gene3D" id="2.120.10.30">
    <property type="entry name" value="TolB, C-terminal domain"/>
    <property type="match status" value="2"/>
</dbReference>
<dbReference type="PRINTS" id="PR00862">
    <property type="entry name" value="PROLIGOPTASE"/>
</dbReference>
<evidence type="ECO:0000313" key="3">
    <source>
        <dbReference type="EMBL" id="QBE97643.1"/>
    </source>
</evidence>
<gene>
    <name evidence="3" type="primary">dapb3</name>
    <name evidence="3" type="ORF">PMF13cell1_03206</name>
</gene>
<dbReference type="GO" id="GO:0004252">
    <property type="term" value="F:serine-type endopeptidase activity"/>
    <property type="evidence" value="ECO:0007669"/>
    <property type="project" value="InterPro"/>
</dbReference>
<dbReference type="Pfam" id="PF00326">
    <property type="entry name" value="Peptidase_S9"/>
    <property type="match status" value="1"/>
</dbReference>
<keyword evidence="3" id="KW-0645">Protease</keyword>
<dbReference type="PANTHER" id="PTHR42776:SF27">
    <property type="entry name" value="DIPEPTIDYL PEPTIDASE FAMILY MEMBER 6"/>
    <property type="match status" value="1"/>
</dbReference>
<accession>A0A4P6M2H6</accession>
<organism evidence="3 4">
    <name type="scientific">Blautia producta</name>
    <dbReference type="NCBI Taxonomy" id="33035"/>
    <lineage>
        <taxon>Bacteria</taxon>
        <taxon>Bacillati</taxon>
        <taxon>Bacillota</taxon>
        <taxon>Clostridia</taxon>
        <taxon>Lachnospirales</taxon>
        <taxon>Lachnospiraceae</taxon>
        <taxon>Blautia</taxon>
    </lineage>
</organism>
<dbReference type="RefSeq" id="WP_130181347.1">
    <property type="nucleotide sequence ID" value="NZ_CP035945.1"/>
</dbReference>
<keyword evidence="1 3" id="KW-0378">Hydrolase</keyword>